<reference evidence="1" key="1">
    <citation type="submission" date="2021-01" db="EMBL/GenBank/DDBJ databases">
        <title>Whole genome shotgun sequence of Sphaerisporangium rufum NBRC 109079.</title>
        <authorList>
            <person name="Komaki H."/>
            <person name="Tamura T."/>
        </authorList>
    </citation>
    <scope>NUCLEOTIDE SEQUENCE</scope>
    <source>
        <strain evidence="1">NBRC 109079</strain>
    </source>
</reference>
<dbReference type="AlphaFoldDB" id="A0A919R880"/>
<accession>A0A919R880</accession>
<comment type="caution">
    <text evidence="1">The sequence shown here is derived from an EMBL/GenBank/DDBJ whole genome shotgun (WGS) entry which is preliminary data.</text>
</comment>
<dbReference type="EMBL" id="BOOU01000054">
    <property type="protein sequence ID" value="GII79042.1"/>
    <property type="molecule type" value="Genomic_DNA"/>
</dbReference>
<dbReference type="Proteomes" id="UP000655287">
    <property type="component" value="Unassembled WGS sequence"/>
</dbReference>
<organism evidence="1 2">
    <name type="scientific">Sphaerisporangium rufum</name>
    <dbReference type="NCBI Taxonomy" id="1381558"/>
    <lineage>
        <taxon>Bacteria</taxon>
        <taxon>Bacillati</taxon>
        <taxon>Actinomycetota</taxon>
        <taxon>Actinomycetes</taxon>
        <taxon>Streptosporangiales</taxon>
        <taxon>Streptosporangiaceae</taxon>
        <taxon>Sphaerisporangium</taxon>
    </lineage>
</organism>
<gene>
    <name evidence="1" type="ORF">Sru01_40240</name>
</gene>
<proteinExistence type="predicted"/>
<protein>
    <submittedName>
        <fullName evidence="1">Uncharacterized protein</fullName>
    </submittedName>
</protein>
<evidence type="ECO:0000313" key="2">
    <source>
        <dbReference type="Proteomes" id="UP000655287"/>
    </source>
</evidence>
<name>A0A919R880_9ACTN</name>
<sequence>MREEPVGSYTRRVMTTLATGLQAAQELLQDDPGLSLDDAVQLGASAELIDSLGKMGNHEGLSALDLSFKWSPAQPSLPAGIANQIVVPQEQLQRVESGRESLRRRPVIEQDEVIGQVVRLERAEGQEAGVAVIDGHLGPHRRRVKMSLTGRDYHLAIRAHEERRSIKATGEVALESRSWWLRGPIEIRLPLESDS</sequence>
<keyword evidence="2" id="KW-1185">Reference proteome</keyword>
<evidence type="ECO:0000313" key="1">
    <source>
        <dbReference type="EMBL" id="GII79042.1"/>
    </source>
</evidence>